<dbReference type="InterPro" id="IPR027417">
    <property type="entry name" value="P-loop_NTPase"/>
</dbReference>
<dbReference type="CDD" id="cd00267">
    <property type="entry name" value="ABC_ATPase"/>
    <property type="match status" value="1"/>
</dbReference>
<dbReference type="GO" id="GO:0005739">
    <property type="term" value="C:mitochondrion"/>
    <property type="evidence" value="ECO:0007669"/>
    <property type="project" value="TreeGrafter"/>
</dbReference>
<gene>
    <name evidence="4" type="ORF">ACA1_036660</name>
</gene>
<dbReference type="VEuPathDB" id="AmoebaDB:ACA1_036660"/>
<name>L8HCK4_ACACF</name>
<dbReference type="PANTHER" id="PTHR12169:SF6">
    <property type="entry name" value="AFG1-LIKE ATPASE"/>
    <property type="match status" value="1"/>
</dbReference>
<dbReference type="SUPFAM" id="SSF52540">
    <property type="entry name" value="P-loop containing nucleoside triphosphate hydrolases"/>
    <property type="match status" value="1"/>
</dbReference>
<keyword evidence="2" id="KW-0547">Nucleotide-binding</keyword>
<dbReference type="RefSeq" id="XP_004352111.1">
    <property type="nucleotide sequence ID" value="XM_004352059.1"/>
</dbReference>
<dbReference type="OrthoDB" id="548867at2759"/>
<dbReference type="GeneID" id="14923940"/>
<dbReference type="GO" id="GO:0016887">
    <property type="term" value="F:ATP hydrolysis activity"/>
    <property type="evidence" value="ECO:0007669"/>
    <property type="project" value="InterPro"/>
</dbReference>
<comment type="similarity">
    <text evidence="1">Belongs to the AFG1 ATPase family.</text>
</comment>
<sequence length="359" mass="40305">MCRTTHRAKSPSPSLASWFGSVDSEAAAATSPSSDSNAVKGVYMYGDVGCGKTFLMDMFYEGAPVPKKRRVHFNAFMLEVHSKIHKWREGKRRALEKKFEEDREGPDLPNFNLGVSASLGEEEWGDPIPPLARELAAQAPLLCFDEFQVTDVADAMILHRLFSLMFTHGLTVVVTSNRPPDDLYKGGLQRDRFLPSSTSSNGAVSFMTSAKSINISVGGRKLFVPRAERGVAFFSFSDLCKQALGAADYIAISQEFHTVIVSRIPKMEDRHREEAKRFITLIDELYNHKVKMICSAAAEPRQLFAGGVEKREWFDESTGKSVGTIWQGEEERFMFNRTVSRLIEMQSDDYLQSPHKKEV</sequence>
<dbReference type="EMBL" id="KB007868">
    <property type="protein sequence ID" value="ELR22972.1"/>
    <property type="molecule type" value="Genomic_DNA"/>
</dbReference>
<proteinExistence type="inferred from homology"/>
<keyword evidence="3" id="KW-0067">ATP-binding</keyword>
<dbReference type="OMA" id="ARRFINM"/>
<dbReference type="KEGG" id="acan:ACA1_036660"/>
<evidence type="ECO:0000256" key="1">
    <source>
        <dbReference type="ARBA" id="ARBA00010322"/>
    </source>
</evidence>
<dbReference type="PANTHER" id="PTHR12169">
    <property type="entry name" value="ATPASE N2B"/>
    <property type="match status" value="1"/>
</dbReference>
<dbReference type="AlphaFoldDB" id="L8HCK4"/>
<evidence type="ECO:0000256" key="3">
    <source>
        <dbReference type="ARBA" id="ARBA00022840"/>
    </source>
</evidence>
<dbReference type="NCBIfam" id="NF040713">
    <property type="entry name" value="ZapE"/>
    <property type="match status" value="2"/>
</dbReference>
<protein>
    <submittedName>
        <fullName evidence="4">ATPase</fullName>
    </submittedName>
</protein>
<accession>L8HCK4</accession>
<dbReference type="InterPro" id="IPR005654">
    <property type="entry name" value="ATPase_AFG1-like"/>
</dbReference>
<evidence type="ECO:0000313" key="4">
    <source>
        <dbReference type="EMBL" id="ELR22972.1"/>
    </source>
</evidence>
<dbReference type="GO" id="GO:0005524">
    <property type="term" value="F:ATP binding"/>
    <property type="evidence" value="ECO:0007669"/>
    <property type="project" value="UniProtKB-KW"/>
</dbReference>
<evidence type="ECO:0000313" key="5">
    <source>
        <dbReference type="Proteomes" id="UP000011083"/>
    </source>
</evidence>
<dbReference type="STRING" id="1257118.L8HCK4"/>
<reference evidence="4 5" key="1">
    <citation type="journal article" date="2013" name="Genome Biol.">
        <title>Genome of Acanthamoeba castellanii highlights extensive lateral gene transfer and early evolution of tyrosine kinase signaling.</title>
        <authorList>
            <person name="Clarke M."/>
            <person name="Lohan A.J."/>
            <person name="Liu B."/>
            <person name="Lagkouvardos I."/>
            <person name="Roy S."/>
            <person name="Zafar N."/>
            <person name="Bertelli C."/>
            <person name="Schilde C."/>
            <person name="Kianianmomeni A."/>
            <person name="Burglin T.R."/>
            <person name="Frech C."/>
            <person name="Turcotte B."/>
            <person name="Kopec K.O."/>
            <person name="Synnott J.M."/>
            <person name="Choo C."/>
            <person name="Paponov I."/>
            <person name="Finkler A."/>
            <person name="Soon Heng Tan C."/>
            <person name="Hutchins A.P."/>
            <person name="Weinmeier T."/>
            <person name="Rattei T."/>
            <person name="Chu J.S."/>
            <person name="Gimenez G."/>
            <person name="Irimia M."/>
            <person name="Rigden D.J."/>
            <person name="Fitzpatrick D.A."/>
            <person name="Lorenzo-Morales J."/>
            <person name="Bateman A."/>
            <person name="Chiu C.H."/>
            <person name="Tang P."/>
            <person name="Hegemann P."/>
            <person name="Fromm H."/>
            <person name="Raoult D."/>
            <person name="Greub G."/>
            <person name="Miranda-Saavedra D."/>
            <person name="Chen N."/>
            <person name="Nash P."/>
            <person name="Ginger M.L."/>
            <person name="Horn M."/>
            <person name="Schaap P."/>
            <person name="Caler L."/>
            <person name="Loftus B."/>
        </authorList>
    </citation>
    <scope>NUCLEOTIDE SEQUENCE [LARGE SCALE GENOMIC DNA]</scope>
    <source>
        <strain evidence="4 5">Neff</strain>
    </source>
</reference>
<organism evidence="4 5">
    <name type="scientific">Acanthamoeba castellanii (strain ATCC 30010 / Neff)</name>
    <dbReference type="NCBI Taxonomy" id="1257118"/>
    <lineage>
        <taxon>Eukaryota</taxon>
        <taxon>Amoebozoa</taxon>
        <taxon>Discosea</taxon>
        <taxon>Longamoebia</taxon>
        <taxon>Centramoebida</taxon>
        <taxon>Acanthamoebidae</taxon>
        <taxon>Acanthamoeba</taxon>
    </lineage>
</organism>
<dbReference type="Gene3D" id="3.40.50.300">
    <property type="entry name" value="P-loop containing nucleotide triphosphate hydrolases"/>
    <property type="match status" value="1"/>
</dbReference>
<dbReference type="Proteomes" id="UP000011083">
    <property type="component" value="Unassembled WGS sequence"/>
</dbReference>
<dbReference type="Pfam" id="PF03969">
    <property type="entry name" value="AFG1_ATPase"/>
    <property type="match status" value="2"/>
</dbReference>
<evidence type="ECO:0000256" key="2">
    <source>
        <dbReference type="ARBA" id="ARBA00022741"/>
    </source>
</evidence>
<keyword evidence="5" id="KW-1185">Reference proteome</keyword>